<feature type="compositionally biased region" description="Basic and acidic residues" evidence="1">
    <location>
        <begin position="287"/>
        <end position="322"/>
    </location>
</feature>
<dbReference type="InParanoid" id="A0A0C3DGG6"/>
<evidence type="ECO:0000256" key="1">
    <source>
        <dbReference type="SAM" id="MobiDB-lite"/>
    </source>
</evidence>
<dbReference type="OrthoDB" id="3269759at2759"/>
<reference evidence="3" key="2">
    <citation type="submission" date="2015-01" db="EMBL/GenBank/DDBJ databases">
        <title>Evolutionary Origins and Diversification of the Mycorrhizal Mutualists.</title>
        <authorList>
            <consortium name="DOE Joint Genome Institute"/>
            <consortium name="Mycorrhizal Genomics Consortium"/>
            <person name="Kohler A."/>
            <person name="Kuo A."/>
            <person name="Nagy L.G."/>
            <person name="Floudas D."/>
            <person name="Copeland A."/>
            <person name="Barry K.W."/>
            <person name="Cichocki N."/>
            <person name="Veneault-Fourrey C."/>
            <person name="LaButti K."/>
            <person name="Lindquist E.A."/>
            <person name="Lipzen A."/>
            <person name="Lundell T."/>
            <person name="Morin E."/>
            <person name="Murat C."/>
            <person name="Riley R."/>
            <person name="Ohm R."/>
            <person name="Sun H."/>
            <person name="Tunlid A."/>
            <person name="Henrissat B."/>
            <person name="Grigoriev I.V."/>
            <person name="Hibbett D.S."/>
            <person name="Martin F."/>
        </authorList>
    </citation>
    <scope>NUCLEOTIDE SEQUENCE [LARGE SCALE GENOMIC DNA]</scope>
    <source>
        <strain evidence="3">Foug A</strain>
    </source>
</reference>
<evidence type="ECO:0000313" key="3">
    <source>
        <dbReference type="Proteomes" id="UP000053989"/>
    </source>
</evidence>
<sequence length="398" mass="43863">MVKIPELAEDGQNWKIYRAKFLEVAATFDCLEVLAGRPYKGDDWDGCNALLCCMFMETVAPSIYFKIHCRTMHENFKYLTKRFCDNESIPRANELQHAGTATVAETPDNCPTSADAATERHVHAKLDEEDLTTTTKDLTRGTEDVDNGNVGCQDPRKQKLWRKALVLRALRRQLSLPIDGKPNEWKQEAADSVVTATCTNGMAKMAKPTGMIVDVDRTPMLGGEPAARDCGVDEGDGTEREGTQLQQMKFLCEEIIQRNKIANRDVPIAYRLPLKGEWSVYTSGEASDPKVDGIESEGREGVTSEQASVDKADGSAGRRVEPADVPNEMDTLVTISIKMEDPDSGDIPRVYLGGTKHLVLKPNSFGDITETSSACTDIHSAGNETETSEIETKIISNR</sequence>
<proteinExistence type="predicted"/>
<evidence type="ECO:0000313" key="2">
    <source>
        <dbReference type="EMBL" id="KIM55151.1"/>
    </source>
</evidence>
<accession>A0A0C3DGG6</accession>
<dbReference type="Proteomes" id="UP000053989">
    <property type="component" value="Unassembled WGS sequence"/>
</dbReference>
<reference evidence="2 3" key="1">
    <citation type="submission" date="2014-04" db="EMBL/GenBank/DDBJ databases">
        <authorList>
            <consortium name="DOE Joint Genome Institute"/>
            <person name="Kuo A."/>
            <person name="Kohler A."/>
            <person name="Nagy L.G."/>
            <person name="Floudas D."/>
            <person name="Copeland A."/>
            <person name="Barry K.W."/>
            <person name="Cichocki N."/>
            <person name="Veneault-Fourrey C."/>
            <person name="LaButti K."/>
            <person name="Lindquist E.A."/>
            <person name="Lipzen A."/>
            <person name="Lundell T."/>
            <person name="Morin E."/>
            <person name="Murat C."/>
            <person name="Sun H."/>
            <person name="Tunlid A."/>
            <person name="Henrissat B."/>
            <person name="Grigoriev I.V."/>
            <person name="Hibbett D.S."/>
            <person name="Martin F."/>
            <person name="Nordberg H.P."/>
            <person name="Cantor M.N."/>
            <person name="Hua S.X."/>
        </authorList>
    </citation>
    <scope>NUCLEOTIDE SEQUENCE [LARGE SCALE GENOMIC DNA]</scope>
    <source>
        <strain evidence="2 3">Foug A</strain>
    </source>
</reference>
<keyword evidence="3" id="KW-1185">Reference proteome</keyword>
<dbReference type="HOGENOM" id="CLU_018595_0_0_1"/>
<gene>
    <name evidence="2" type="ORF">SCLCIDRAFT_30576</name>
</gene>
<protein>
    <submittedName>
        <fullName evidence="2">Uncharacterized protein</fullName>
    </submittedName>
</protein>
<dbReference type="EMBL" id="KN822140">
    <property type="protein sequence ID" value="KIM55151.1"/>
    <property type="molecule type" value="Genomic_DNA"/>
</dbReference>
<feature type="region of interest" description="Disordered" evidence="1">
    <location>
        <begin position="282"/>
        <end position="322"/>
    </location>
</feature>
<name>A0A0C3DGG6_9AGAM</name>
<organism evidence="2 3">
    <name type="scientific">Scleroderma citrinum Foug A</name>
    <dbReference type="NCBI Taxonomy" id="1036808"/>
    <lineage>
        <taxon>Eukaryota</taxon>
        <taxon>Fungi</taxon>
        <taxon>Dikarya</taxon>
        <taxon>Basidiomycota</taxon>
        <taxon>Agaricomycotina</taxon>
        <taxon>Agaricomycetes</taxon>
        <taxon>Agaricomycetidae</taxon>
        <taxon>Boletales</taxon>
        <taxon>Sclerodermatineae</taxon>
        <taxon>Sclerodermataceae</taxon>
        <taxon>Scleroderma</taxon>
    </lineage>
</organism>
<dbReference type="AlphaFoldDB" id="A0A0C3DGG6"/>
<feature type="region of interest" description="Disordered" evidence="1">
    <location>
        <begin position="379"/>
        <end position="398"/>
    </location>
</feature>